<dbReference type="Pfam" id="PF02518">
    <property type="entry name" value="HATPase_c"/>
    <property type="match status" value="1"/>
</dbReference>
<proteinExistence type="predicted"/>
<feature type="domain" description="HAMP" evidence="13">
    <location>
        <begin position="306"/>
        <end position="358"/>
    </location>
</feature>
<dbReference type="CDD" id="cd06225">
    <property type="entry name" value="HAMP"/>
    <property type="match status" value="1"/>
</dbReference>
<dbReference type="PANTHER" id="PTHR34220:SF11">
    <property type="entry name" value="SENSOR PROTEIN KINASE HPTS"/>
    <property type="match status" value="1"/>
</dbReference>
<protein>
    <submittedName>
        <fullName evidence="14">HAMP domain-containing protein</fullName>
    </submittedName>
</protein>
<evidence type="ECO:0000256" key="10">
    <source>
        <dbReference type="ARBA" id="ARBA00023012"/>
    </source>
</evidence>
<evidence type="ECO:0000256" key="1">
    <source>
        <dbReference type="ARBA" id="ARBA00004651"/>
    </source>
</evidence>
<keyword evidence="8" id="KW-0067">ATP-binding</keyword>
<dbReference type="InterPro" id="IPR003594">
    <property type="entry name" value="HATPase_dom"/>
</dbReference>
<keyword evidence="10" id="KW-0902">Two-component regulatory system</keyword>
<dbReference type="PANTHER" id="PTHR34220">
    <property type="entry name" value="SENSOR HISTIDINE KINASE YPDA"/>
    <property type="match status" value="1"/>
</dbReference>
<dbReference type="Pfam" id="PF06580">
    <property type="entry name" value="His_kinase"/>
    <property type="match status" value="1"/>
</dbReference>
<evidence type="ECO:0000259" key="13">
    <source>
        <dbReference type="PROSITE" id="PS50885"/>
    </source>
</evidence>
<evidence type="ECO:0000256" key="12">
    <source>
        <dbReference type="SAM" id="Phobius"/>
    </source>
</evidence>
<dbReference type="SUPFAM" id="SSF158472">
    <property type="entry name" value="HAMP domain-like"/>
    <property type="match status" value="1"/>
</dbReference>
<dbReference type="InterPro" id="IPR010559">
    <property type="entry name" value="Sig_transdc_His_kin_internal"/>
</dbReference>
<evidence type="ECO:0000256" key="9">
    <source>
        <dbReference type="ARBA" id="ARBA00022989"/>
    </source>
</evidence>
<feature type="transmembrane region" description="Helical" evidence="12">
    <location>
        <begin position="279"/>
        <end position="305"/>
    </location>
</feature>
<evidence type="ECO:0000256" key="4">
    <source>
        <dbReference type="ARBA" id="ARBA00022679"/>
    </source>
</evidence>
<dbReference type="RefSeq" id="WP_143847531.1">
    <property type="nucleotide sequence ID" value="NZ_VLXZ01000002.1"/>
</dbReference>
<comment type="caution">
    <text evidence="14">The sequence shown here is derived from an EMBL/GenBank/DDBJ whole genome shotgun (WGS) entry which is preliminary data.</text>
</comment>
<dbReference type="EMBL" id="VLXZ01000002">
    <property type="protein sequence ID" value="TSB47887.1"/>
    <property type="molecule type" value="Genomic_DNA"/>
</dbReference>
<keyword evidence="2" id="KW-1003">Cell membrane</keyword>
<dbReference type="InterPro" id="IPR003660">
    <property type="entry name" value="HAMP_dom"/>
</dbReference>
<dbReference type="Pfam" id="PF00672">
    <property type="entry name" value="HAMP"/>
    <property type="match status" value="1"/>
</dbReference>
<accession>A0A554A2G8</accession>
<keyword evidence="4" id="KW-0808">Transferase</keyword>
<dbReference type="OrthoDB" id="9776552at2"/>
<name>A0A554A2G8_9BACI</name>
<keyword evidence="3" id="KW-0597">Phosphoprotein</keyword>
<evidence type="ECO:0000256" key="2">
    <source>
        <dbReference type="ARBA" id="ARBA00022475"/>
    </source>
</evidence>
<dbReference type="Gene3D" id="6.10.340.10">
    <property type="match status" value="1"/>
</dbReference>
<comment type="subcellular location">
    <subcellularLocation>
        <location evidence="1">Cell membrane</location>
        <topology evidence="1">Multi-pass membrane protein</topology>
    </subcellularLocation>
</comment>
<keyword evidence="7" id="KW-0418">Kinase</keyword>
<gene>
    <name evidence="14" type="ORF">FN960_05110</name>
</gene>
<evidence type="ECO:0000256" key="5">
    <source>
        <dbReference type="ARBA" id="ARBA00022692"/>
    </source>
</evidence>
<dbReference type="PROSITE" id="PS50885">
    <property type="entry name" value="HAMP"/>
    <property type="match status" value="1"/>
</dbReference>
<evidence type="ECO:0000256" key="6">
    <source>
        <dbReference type="ARBA" id="ARBA00022741"/>
    </source>
</evidence>
<evidence type="ECO:0000256" key="7">
    <source>
        <dbReference type="ARBA" id="ARBA00022777"/>
    </source>
</evidence>
<dbReference type="InterPro" id="IPR050640">
    <property type="entry name" value="Bact_2-comp_sensor_kinase"/>
</dbReference>
<evidence type="ECO:0000313" key="15">
    <source>
        <dbReference type="Proteomes" id="UP000318521"/>
    </source>
</evidence>
<dbReference type="GO" id="GO:0005524">
    <property type="term" value="F:ATP binding"/>
    <property type="evidence" value="ECO:0007669"/>
    <property type="project" value="UniProtKB-KW"/>
</dbReference>
<dbReference type="Proteomes" id="UP000318521">
    <property type="component" value="Unassembled WGS sequence"/>
</dbReference>
<keyword evidence="5 12" id="KW-0812">Transmembrane</keyword>
<dbReference type="AlphaFoldDB" id="A0A554A2G8"/>
<dbReference type="InterPro" id="IPR036890">
    <property type="entry name" value="HATPase_C_sf"/>
</dbReference>
<reference evidence="14 15" key="1">
    <citation type="submission" date="2019-07" db="EMBL/GenBank/DDBJ databases">
        <authorList>
            <person name="Park Y.J."/>
            <person name="Jeong S.E."/>
            <person name="Jung H.S."/>
        </authorList>
    </citation>
    <scope>NUCLEOTIDE SEQUENCE [LARGE SCALE GENOMIC DNA]</scope>
    <source>
        <strain evidence="15">P16(2019)</strain>
    </source>
</reference>
<organism evidence="14 15">
    <name type="scientific">Alkalicoccobacillus porphyridii</name>
    <dbReference type="NCBI Taxonomy" id="2597270"/>
    <lineage>
        <taxon>Bacteria</taxon>
        <taxon>Bacillati</taxon>
        <taxon>Bacillota</taxon>
        <taxon>Bacilli</taxon>
        <taxon>Bacillales</taxon>
        <taxon>Bacillaceae</taxon>
        <taxon>Alkalicoccobacillus</taxon>
    </lineage>
</organism>
<dbReference type="GO" id="GO:0005886">
    <property type="term" value="C:plasma membrane"/>
    <property type="evidence" value="ECO:0007669"/>
    <property type="project" value="UniProtKB-SubCell"/>
</dbReference>
<evidence type="ECO:0000313" key="14">
    <source>
        <dbReference type="EMBL" id="TSB47887.1"/>
    </source>
</evidence>
<keyword evidence="6" id="KW-0547">Nucleotide-binding</keyword>
<evidence type="ECO:0000256" key="11">
    <source>
        <dbReference type="ARBA" id="ARBA00023136"/>
    </source>
</evidence>
<dbReference type="GO" id="GO:0000155">
    <property type="term" value="F:phosphorelay sensor kinase activity"/>
    <property type="evidence" value="ECO:0007669"/>
    <property type="project" value="InterPro"/>
</dbReference>
<keyword evidence="9 12" id="KW-1133">Transmembrane helix</keyword>
<keyword evidence="11 12" id="KW-0472">Membrane</keyword>
<evidence type="ECO:0000256" key="3">
    <source>
        <dbReference type="ARBA" id="ARBA00022553"/>
    </source>
</evidence>
<sequence length="578" mass="65639">MIIKAAQLWKTPRSFRTKMLLLLFIIIILPLTLGGTYTLLKSLDALKVQTVISEQNALELSHSYVSSQIDGLIQTMNSVQFDEQIPQRLNASLSNGFEPLDYLVINERLEHITRYNDIHLALLSEEQWFLSQAGFRNQYSDETINQWATELDELSPYQTKWFSISDLELGYSSSDYLFVIGRKITSYSGTTTGYLFGGIETSTVHKLLSPENASHTFTIINDSNIILYHQDSSLVGQPFMLELNEDGTDGDYVAVAKELPQSNLRLVRYTPYSEARDGIWQAFTSALFVQMIAFSVLIFVCIYLINRFAKPIHTLTATAKRIEAGELSVRSNVRGSDELGYLGSSFDSMLDQIEDMVYRIQSEQKMKRKAEMDALQAEIKPHFLFNILNTIRIRMIQNGDHSSSRLLLSLSKYMRDLYRTQEQLTLEEELAHTEYYLELMNAMRQYPILLVKDTDDLSLQQQVPRFLLQPLFENACKHGFGTKQGTITVRSSVEKNVLCIIVEDNGVGMNAETQTAYQSIFESKELHPTNSSLDGVGLLNVYKRLLTKYGPLFSITVTSKEARGTLFTLKFPSEGGSC</sequence>
<dbReference type="Gene3D" id="3.30.565.10">
    <property type="entry name" value="Histidine kinase-like ATPase, C-terminal domain"/>
    <property type="match status" value="1"/>
</dbReference>
<dbReference type="SMART" id="SM00304">
    <property type="entry name" value="HAMP"/>
    <property type="match status" value="1"/>
</dbReference>
<dbReference type="SUPFAM" id="SSF55874">
    <property type="entry name" value="ATPase domain of HSP90 chaperone/DNA topoisomerase II/histidine kinase"/>
    <property type="match status" value="1"/>
</dbReference>
<evidence type="ECO:0000256" key="8">
    <source>
        <dbReference type="ARBA" id="ARBA00022840"/>
    </source>
</evidence>
<keyword evidence="15" id="KW-1185">Reference proteome</keyword>